<feature type="transmembrane region" description="Helical" evidence="6">
    <location>
        <begin position="199"/>
        <end position="219"/>
    </location>
</feature>
<dbReference type="AlphaFoldDB" id="A0A4V2HCE5"/>
<evidence type="ECO:0000256" key="2">
    <source>
        <dbReference type="ARBA" id="ARBA00022692"/>
    </source>
</evidence>
<evidence type="ECO:0000256" key="5">
    <source>
        <dbReference type="ARBA" id="ARBA00023136"/>
    </source>
</evidence>
<proteinExistence type="predicted"/>
<dbReference type="OrthoDB" id="9768187at2"/>
<evidence type="ECO:0000256" key="6">
    <source>
        <dbReference type="SAM" id="Phobius"/>
    </source>
</evidence>
<evidence type="ECO:0000256" key="1">
    <source>
        <dbReference type="ARBA" id="ARBA00004141"/>
    </source>
</evidence>
<dbReference type="PANTHER" id="PTHR30474">
    <property type="entry name" value="CELL CYCLE PROTEIN"/>
    <property type="match status" value="1"/>
</dbReference>
<evidence type="ECO:0000256" key="4">
    <source>
        <dbReference type="ARBA" id="ARBA00022989"/>
    </source>
</evidence>
<feature type="transmembrane region" description="Helical" evidence="6">
    <location>
        <begin position="50"/>
        <end position="69"/>
    </location>
</feature>
<evidence type="ECO:0000313" key="7">
    <source>
        <dbReference type="EMBL" id="TAA15124.1"/>
    </source>
</evidence>
<protein>
    <submittedName>
        <fullName evidence="7">FtsW/RodA/SpoVE family cell cycle protein</fullName>
    </submittedName>
</protein>
<dbReference type="EMBL" id="SHGT01000003">
    <property type="protein sequence ID" value="TAA15124.1"/>
    <property type="molecule type" value="Genomic_DNA"/>
</dbReference>
<dbReference type="GO" id="GO:0051301">
    <property type="term" value="P:cell division"/>
    <property type="evidence" value="ECO:0007669"/>
    <property type="project" value="InterPro"/>
</dbReference>
<evidence type="ECO:0000256" key="3">
    <source>
        <dbReference type="ARBA" id="ARBA00022960"/>
    </source>
</evidence>
<dbReference type="GO" id="GO:0005886">
    <property type="term" value="C:plasma membrane"/>
    <property type="evidence" value="ECO:0007669"/>
    <property type="project" value="TreeGrafter"/>
</dbReference>
<dbReference type="RefSeq" id="WP_130554321.1">
    <property type="nucleotide sequence ID" value="NZ_SHGT01000003.1"/>
</dbReference>
<feature type="transmembrane region" description="Helical" evidence="6">
    <location>
        <begin position="327"/>
        <end position="344"/>
    </location>
</feature>
<sequence>MRSFMNNRGTIDSRIDYSLILPVFFLLVVGILSLYIAVSQDYPDIVLQMVGQQVAWIGIGVVAAFLVMFFSTKFLWQITPFLYVLGLGLMVLPLFFYSPDLVASTGAKNWVTIGDTTLFQPSEFVKISYIIMMARVIVTFHKYHEEQSIKNDFKLIGYLTLFTIPVLTLLSLQSDLGTSLVFIAIFCGMVLLSGVSWKILVPISLVAFVLVAGFMLIFISPGGTTLLHNLGMDTYQINRISAWLDPFENAQTTTYQQAQSLIAIGSGGLKGIGFNQTNLFIPVRESDMIFTVIAENFGFIGSTVLIGLYLLLIYRILRVTLKSNNKYYTYISTGYIMMLLFHVFENIGAATGLLPLTGIPLPFISQGGSSMVANLIGIGLILSMGYQYHLSNERDNDHSRKFKKITIKRIER</sequence>
<feature type="transmembrane region" description="Helical" evidence="6">
    <location>
        <begin position="288"/>
        <end position="315"/>
    </location>
</feature>
<dbReference type="InterPro" id="IPR001182">
    <property type="entry name" value="FtsW/RodA"/>
</dbReference>
<comment type="subcellular location">
    <subcellularLocation>
        <location evidence="1">Membrane</location>
        <topology evidence="1">Multi-pass membrane protein</topology>
    </subcellularLocation>
</comment>
<reference evidence="7 8" key="1">
    <citation type="submission" date="2019-02" db="EMBL/GenBank/DDBJ databases">
        <title>First genome of the species Streptococcus parasuis.</title>
        <authorList>
            <person name="Stevens M.J.A."/>
            <person name="Stephan R."/>
        </authorList>
    </citation>
    <scope>NUCLEOTIDE SEQUENCE [LARGE SCALE GENOMIC DNA]</scope>
    <source>
        <strain evidence="7 8">4253</strain>
    </source>
</reference>
<gene>
    <name evidence="7" type="ORF">EXW74_01055</name>
</gene>
<dbReference type="Proteomes" id="UP000291525">
    <property type="component" value="Unassembled WGS sequence"/>
</dbReference>
<feature type="transmembrane region" description="Helical" evidence="6">
    <location>
        <begin position="124"/>
        <end position="141"/>
    </location>
</feature>
<accession>A0A4V2HCE5</accession>
<feature type="transmembrane region" description="Helical" evidence="6">
    <location>
        <begin position="81"/>
        <end position="98"/>
    </location>
</feature>
<feature type="transmembrane region" description="Helical" evidence="6">
    <location>
        <begin position="176"/>
        <end position="192"/>
    </location>
</feature>
<feature type="transmembrane region" description="Helical" evidence="6">
    <location>
        <begin position="364"/>
        <end position="386"/>
    </location>
</feature>
<organism evidence="7 8">
    <name type="scientific">Streptococcus parasuis</name>
    <dbReference type="NCBI Taxonomy" id="1501662"/>
    <lineage>
        <taxon>Bacteria</taxon>
        <taxon>Bacillati</taxon>
        <taxon>Bacillota</taxon>
        <taxon>Bacilli</taxon>
        <taxon>Lactobacillales</taxon>
        <taxon>Streptococcaceae</taxon>
        <taxon>Streptococcus</taxon>
    </lineage>
</organism>
<feature type="transmembrane region" description="Helical" evidence="6">
    <location>
        <begin position="20"/>
        <end position="38"/>
    </location>
</feature>
<evidence type="ECO:0000313" key="8">
    <source>
        <dbReference type="Proteomes" id="UP000291525"/>
    </source>
</evidence>
<dbReference type="PANTHER" id="PTHR30474:SF1">
    <property type="entry name" value="PEPTIDOGLYCAN GLYCOSYLTRANSFERASE MRDB"/>
    <property type="match status" value="1"/>
</dbReference>
<keyword evidence="4 6" id="KW-1133">Transmembrane helix</keyword>
<dbReference type="InterPro" id="IPR018365">
    <property type="entry name" value="Cell_cycle_FtsW-rel_CS"/>
</dbReference>
<dbReference type="GO" id="GO:0008360">
    <property type="term" value="P:regulation of cell shape"/>
    <property type="evidence" value="ECO:0007669"/>
    <property type="project" value="UniProtKB-KW"/>
</dbReference>
<dbReference type="PROSITE" id="PS00428">
    <property type="entry name" value="FTSW_RODA_SPOVE"/>
    <property type="match status" value="1"/>
</dbReference>
<name>A0A4V2HCE5_9STRE</name>
<dbReference type="Pfam" id="PF01098">
    <property type="entry name" value="FTSW_RODA_SPOVE"/>
    <property type="match status" value="1"/>
</dbReference>
<keyword evidence="2 6" id="KW-0812">Transmembrane</keyword>
<dbReference type="GO" id="GO:0032153">
    <property type="term" value="C:cell division site"/>
    <property type="evidence" value="ECO:0007669"/>
    <property type="project" value="TreeGrafter"/>
</dbReference>
<comment type="caution">
    <text evidence="7">The sequence shown here is derived from an EMBL/GenBank/DDBJ whole genome shotgun (WGS) entry which is preliminary data.</text>
</comment>
<feature type="transmembrane region" description="Helical" evidence="6">
    <location>
        <begin position="153"/>
        <end position="170"/>
    </location>
</feature>
<keyword evidence="5 6" id="KW-0472">Membrane</keyword>
<keyword evidence="3" id="KW-0133">Cell shape</keyword>
<dbReference type="GO" id="GO:0015648">
    <property type="term" value="F:lipid-linked peptidoglycan transporter activity"/>
    <property type="evidence" value="ECO:0007669"/>
    <property type="project" value="TreeGrafter"/>
</dbReference>